<evidence type="ECO:0000313" key="1">
    <source>
        <dbReference type="EMBL" id="SHH87339.1"/>
    </source>
</evidence>
<dbReference type="Pfam" id="PF16811">
    <property type="entry name" value="TAtT"/>
    <property type="match status" value="1"/>
</dbReference>
<protein>
    <submittedName>
        <fullName evidence="1">TRAP transporter T-component</fullName>
    </submittedName>
</protein>
<dbReference type="InterPro" id="IPR031823">
    <property type="entry name" value="TatT"/>
</dbReference>
<reference evidence="1 2" key="1">
    <citation type="submission" date="2016-11" db="EMBL/GenBank/DDBJ databases">
        <authorList>
            <person name="Jaros S."/>
            <person name="Januszkiewicz K."/>
            <person name="Wedrychowicz H."/>
        </authorList>
    </citation>
    <scope>NUCLEOTIDE SEQUENCE [LARGE SCALE GENOMIC DNA]</scope>
    <source>
        <strain evidence="1 2">DSM 9705</strain>
    </source>
</reference>
<dbReference type="InterPro" id="IPR038537">
    <property type="entry name" value="TatT_sf"/>
</dbReference>
<evidence type="ECO:0000313" key="2">
    <source>
        <dbReference type="Proteomes" id="UP000184139"/>
    </source>
</evidence>
<dbReference type="EMBL" id="FQXS01000013">
    <property type="protein sequence ID" value="SHH87339.1"/>
    <property type="molecule type" value="Genomic_DNA"/>
</dbReference>
<dbReference type="STRING" id="1121409.SAMN02745124_02313"/>
<accession>A0A1M5WIG7</accession>
<organism evidence="1 2">
    <name type="scientific">Desulfofustis glycolicus DSM 9705</name>
    <dbReference type="NCBI Taxonomy" id="1121409"/>
    <lineage>
        <taxon>Bacteria</taxon>
        <taxon>Pseudomonadati</taxon>
        <taxon>Thermodesulfobacteriota</taxon>
        <taxon>Desulfobulbia</taxon>
        <taxon>Desulfobulbales</taxon>
        <taxon>Desulfocapsaceae</taxon>
        <taxon>Desulfofustis</taxon>
    </lineage>
</organism>
<name>A0A1M5WIG7_9BACT</name>
<dbReference type="Proteomes" id="UP000184139">
    <property type="component" value="Unassembled WGS sequence"/>
</dbReference>
<dbReference type="RefSeq" id="WP_073376175.1">
    <property type="nucleotide sequence ID" value="NZ_FQXS01000013.1"/>
</dbReference>
<gene>
    <name evidence="1" type="ORF">SAMN02745124_02313</name>
</gene>
<sequence length="289" mass="31341">MTHRCPLRTTLFCLLIVYGLLCGGCASILTSTVIKPAVGNLQRQQDVGLVCEGAAAYLLMIDSLIEANQSNRDMLLLGVQSYGGSIAALESCGAPSERLHALADKARTYGHRLLASLLSSESALTSGSELDRALAALSPRAARDLFWGAYGWLAWIGQQQGSPAAMADLVVVEQLMRRVLELDETVEAGSAHLFFGILYGAKPALAGGNPERSRTHFQRALELSGRSLLPIQTAYAQTYARMTFDRALHDDLLEEVLAFPLESASENTLVNQIAKRRARQLLADDYFAD</sequence>
<dbReference type="AlphaFoldDB" id="A0A1M5WIG7"/>
<dbReference type="OrthoDB" id="191213at2"/>
<proteinExistence type="predicted"/>
<keyword evidence="2" id="KW-1185">Reference proteome</keyword>
<dbReference type="Gene3D" id="1.25.40.920">
    <property type="entry name" value="TRAP transporter T-component"/>
    <property type="match status" value="1"/>
</dbReference>